<dbReference type="EMBL" id="JAGTTL010000028">
    <property type="protein sequence ID" value="KAK6299719.1"/>
    <property type="molecule type" value="Genomic_DNA"/>
</dbReference>
<evidence type="ECO:0000256" key="1">
    <source>
        <dbReference type="SAM" id="MobiDB-lite"/>
    </source>
</evidence>
<sequence length="85" mass="9789">MSQEGQKDNQGQLPPEPLPVHPAIIQKARSVQVHQSWDRETEKQLLSQGHQTVKQPSLAQRRCCLHTDLKITGHFNKWNTSHFNN</sequence>
<organism evidence="2 3">
    <name type="scientific">Coregonus suidteri</name>
    <dbReference type="NCBI Taxonomy" id="861788"/>
    <lineage>
        <taxon>Eukaryota</taxon>
        <taxon>Metazoa</taxon>
        <taxon>Chordata</taxon>
        <taxon>Craniata</taxon>
        <taxon>Vertebrata</taxon>
        <taxon>Euteleostomi</taxon>
        <taxon>Actinopterygii</taxon>
        <taxon>Neopterygii</taxon>
        <taxon>Teleostei</taxon>
        <taxon>Protacanthopterygii</taxon>
        <taxon>Salmoniformes</taxon>
        <taxon>Salmonidae</taxon>
        <taxon>Coregoninae</taxon>
        <taxon>Coregonus</taxon>
    </lineage>
</organism>
<dbReference type="AlphaFoldDB" id="A0AAN8QCJ4"/>
<protein>
    <submittedName>
        <fullName evidence="2">Uncharacterized protein</fullName>
    </submittedName>
</protein>
<name>A0AAN8QCJ4_9TELE</name>
<feature type="non-terminal residue" evidence="2">
    <location>
        <position position="85"/>
    </location>
</feature>
<accession>A0AAN8QCJ4</accession>
<feature type="compositionally biased region" description="Polar residues" evidence="1">
    <location>
        <begin position="1"/>
        <end position="12"/>
    </location>
</feature>
<keyword evidence="3" id="KW-1185">Reference proteome</keyword>
<feature type="region of interest" description="Disordered" evidence="1">
    <location>
        <begin position="1"/>
        <end position="22"/>
    </location>
</feature>
<comment type="caution">
    <text evidence="2">The sequence shown here is derived from an EMBL/GenBank/DDBJ whole genome shotgun (WGS) entry which is preliminary data.</text>
</comment>
<reference evidence="2 3" key="1">
    <citation type="submission" date="2021-04" db="EMBL/GenBank/DDBJ databases">
        <authorList>
            <person name="De Guttry C."/>
            <person name="Zahm M."/>
            <person name="Klopp C."/>
            <person name="Cabau C."/>
            <person name="Louis A."/>
            <person name="Berthelot C."/>
            <person name="Parey E."/>
            <person name="Roest Crollius H."/>
            <person name="Montfort J."/>
            <person name="Robinson-Rechavi M."/>
            <person name="Bucao C."/>
            <person name="Bouchez O."/>
            <person name="Gislard M."/>
            <person name="Lluch J."/>
            <person name="Milhes M."/>
            <person name="Lampietro C."/>
            <person name="Lopez Roques C."/>
            <person name="Donnadieu C."/>
            <person name="Braasch I."/>
            <person name="Desvignes T."/>
            <person name="Postlethwait J."/>
            <person name="Bobe J."/>
            <person name="Wedekind C."/>
            <person name="Guiguen Y."/>
        </authorList>
    </citation>
    <scope>NUCLEOTIDE SEQUENCE [LARGE SCALE GENOMIC DNA]</scope>
    <source>
        <strain evidence="2">Cs_M1</strain>
        <tissue evidence="2">Blood</tissue>
    </source>
</reference>
<evidence type="ECO:0000313" key="3">
    <source>
        <dbReference type="Proteomes" id="UP001356427"/>
    </source>
</evidence>
<evidence type="ECO:0000313" key="2">
    <source>
        <dbReference type="EMBL" id="KAK6299719.1"/>
    </source>
</evidence>
<proteinExistence type="predicted"/>
<gene>
    <name evidence="2" type="ORF">J4Q44_G00297520</name>
</gene>
<dbReference type="Proteomes" id="UP001356427">
    <property type="component" value="Unassembled WGS sequence"/>
</dbReference>